<organism evidence="3 4">
    <name type="scientific">Paenibacillus physcomitrellae</name>
    <dbReference type="NCBI Taxonomy" id="1619311"/>
    <lineage>
        <taxon>Bacteria</taxon>
        <taxon>Bacillati</taxon>
        <taxon>Bacillota</taxon>
        <taxon>Bacilli</taxon>
        <taxon>Bacillales</taxon>
        <taxon>Paenibacillaceae</taxon>
        <taxon>Paenibacillus</taxon>
    </lineage>
</organism>
<keyword evidence="2" id="KW-1133">Transmembrane helix</keyword>
<sequence length="284" mass="30735">MNWLGEWLRQIIFIVLLAGIIEMLLPSRSMERYVKLVLSLLVLMTLLNPVLKLLDGNPAEKLQRVIEDQLNPKAASQSSLDQILKQGELLRQSSLEDSLKWAGTETAQQMKTQIEANTGLDVNRVSVTIKVVPASAADTDEGEQDSQYDKPVISHIEVYLNPAAEDTPVMANPDESKVNSGFSSDSSLGTIQVPQIDPVQIHIGRIGVGTMDNGEQGPEVTEESSEAGDAGAGRDDQVSEDGDQPVSVAPDTAEGSKITQMLGSSWGVSKDLIEIYQLGSRVKP</sequence>
<keyword evidence="2" id="KW-0472">Membrane</keyword>
<evidence type="ECO:0000313" key="4">
    <source>
        <dbReference type="Proteomes" id="UP000609323"/>
    </source>
</evidence>
<evidence type="ECO:0000256" key="1">
    <source>
        <dbReference type="SAM" id="MobiDB-lite"/>
    </source>
</evidence>
<keyword evidence="4" id="KW-1185">Reference proteome</keyword>
<dbReference type="NCBIfam" id="TIGR02896">
    <property type="entry name" value="spore_III_AF"/>
    <property type="match status" value="1"/>
</dbReference>
<accession>A0ABQ1FNG6</accession>
<keyword evidence="2" id="KW-0812">Transmembrane</keyword>
<dbReference type="Pfam" id="PF09581">
    <property type="entry name" value="Spore_III_AF"/>
    <property type="match status" value="1"/>
</dbReference>
<evidence type="ECO:0008006" key="5">
    <source>
        <dbReference type="Google" id="ProtNLM"/>
    </source>
</evidence>
<gene>
    <name evidence="3" type="ORF">GCM10010917_03900</name>
</gene>
<feature type="region of interest" description="Disordered" evidence="1">
    <location>
        <begin position="208"/>
        <end position="256"/>
    </location>
</feature>
<name>A0ABQ1FNG6_9BACL</name>
<dbReference type="RefSeq" id="WP_094093403.1">
    <property type="nucleotide sequence ID" value="NZ_BMHF01000001.1"/>
</dbReference>
<protein>
    <recommendedName>
        <fullName evidence="5">Stage III sporulation protein AF</fullName>
    </recommendedName>
</protein>
<proteinExistence type="predicted"/>
<dbReference type="InterPro" id="IPR014245">
    <property type="entry name" value="Spore_III_AF"/>
</dbReference>
<evidence type="ECO:0000313" key="3">
    <source>
        <dbReference type="EMBL" id="GGA22373.1"/>
    </source>
</evidence>
<evidence type="ECO:0000256" key="2">
    <source>
        <dbReference type="SAM" id="Phobius"/>
    </source>
</evidence>
<dbReference type="Proteomes" id="UP000609323">
    <property type="component" value="Unassembled WGS sequence"/>
</dbReference>
<reference evidence="4" key="1">
    <citation type="journal article" date="2019" name="Int. J. Syst. Evol. Microbiol.">
        <title>The Global Catalogue of Microorganisms (GCM) 10K type strain sequencing project: providing services to taxonomists for standard genome sequencing and annotation.</title>
        <authorList>
            <consortium name="The Broad Institute Genomics Platform"/>
            <consortium name="The Broad Institute Genome Sequencing Center for Infectious Disease"/>
            <person name="Wu L."/>
            <person name="Ma J."/>
        </authorList>
    </citation>
    <scope>NUCLEOTIDE SEQUENCE [LARGE SCALE GENOMIC DNA]</scope>
    <source>
        <strain evidence="4">CGMCC 1.15044</strain>
    </source>
</reference>
<comment type="caution">
    <text evidence="3">The sequence shown here is derived from an EMBL/GenBank/DDBJ whole genome shotgun (WGS) entry which is preliminary data.</text>
</comment>
<dbReference type="EMBL" id="BMHF01000001">
    <property type="protein sequence ID" value="GGA22373.1"/>
    <property type="molecule type" value="Genomic_DNA"/>
</dbReference>
<feature type="transmembrane region" description="Helical" evidence="2">
    <location>
        <begin position="7"/>
        <end position="27"/>
    </location>
</feature>